<evidence type="ECO:0000313" key="1">
    <source>
        <dbReference type="EMBL" id="KAF9473537.1"/>
    </source>
</evidence>
<gene>
    <name evidence="1" type="ORF">BDN70DRAFT_937354</name>
</gene>
<dbReference type="OrthoDB" id="3010872at2759"/>
<name>A0A9P5YPI8_9AGAR</name>
<proteinExistence type="predicted"/>
<sequence length="242" mass="26616">MPSEDDTFPDSEQCFRQAFDHPDAPAKLLKLIKEYPEYMVIIDLVVTYQTIVQENPDRAEELTRTLVAVRNSPDAPIISGDTTLAEIFSCRLAFLHGVALIIDDEKKILGTSNEFLSGSLLSGLSFKYNLCGCSDQSGAILDGLDADPISPISEVLVAGACIQLLVAGSIIIRRSSSYFKSAKKIATRLKAQRHSGTVKDKNAQKLLELAISHAESGFKKRNDIDNAWKILFPLELPPSVHR</sequence>
<accession>A0A9P5YPI8</accession>
<dbReference type="AlphaFoldDB" id="A0A9P5YPI8"/>
<reference evidence="1" key="1">
    <citation type="submission" date="2020-11" db="EMBL/GenBank/DDBJ databases">
        <authorList>
            <consortium name="DOE Joint Genome Institute"/>
            <person name="Ahrendt S."/>
            <person name="Riley R."/>
            <person name="Andreopoulos W."/>
            <person name="Labutti K."/>
            <person name="Pangilinan J."/>
            <person name="Ruiz-Duenas F.J."/>
            <person name="Barrasa J.M."/>
            <person name="Sanchez-Garcia M."/>
            <person name="Camarero S."/>
            <person name="Miyauchi S."/>
            <person name="Serrano A."/>
            <person name="Linde D."/>
            <person name="Babiker R."/>
            <person name="Drula E."/>
            <person name="Ayuso-Fernandez I."/>
            <person name="Pacheco R."/>
            <person name="Padilla G."/>
            <person name="Ferreira P."/>
            <person name="Barriuso J."/>
            <person name="Kellner H."/>
            <person name="Castanera R."/>
            <person name="Alfaro M."/>
            <person name="Ramirez L."/>
            <person name="Pisabarro A.G."/>
            <person name="Kuo A."/>
            <person name="Tritt A."/>
            <person name="Lipzen A."/>
            <person name="He G."/>
            <person name="Yan M."/>
            <person name="Ng V."/>
            <person name="Cullen D."/>
            <person name="Martin F."/>
            <person name="Rosso M.-N."/>
            <person name="Henrissat B."/>
            <person name="Hibbett D."/>
            <person name="Martinez A.T."/>
            <person name="Grigoriev I.V."/>
        </authorList>
    </citation>
    <scope>NUCLEOTIDE SEQUENCE</scope>
    <source>
        <strain evidence="1">CIRM-BRFM 674</strain>
    </source>
</reference>
<evidence type="ECO:0000313" key="2">
    <source>
        <dbReference type="Proteomes" id="UP000807469"/>
    </source>
</evidence>
<dbReference type="EMBL" id="MU155434">
    <property type="protein sequence ID" value="KAF9473537.1"/>
    <property type="molecule type" value="Genomic_DNA"/>
</dbReference>
<comment type="caution">
    <text evidence="1">The sequence shown here is derived from an EMBL/GenBank/DDBJ whole genome shotgun (WGS) entry which is preliminary data.</text>
</comment>
<dbReference type="Proteomes" id="UP000807469">
    <property type="component" value="Unassembled WGS sequence"/>
</dbReference>
<organism evidence="1 2">
    <name type="scientific">Pholiota conissans</name>
    <dbReference type="NCBI Taxonomy" id="109636"/>
    <lineage>
        <taxon>Eukaryota</taxon>
        <taxon>Fungi</taxon>
        <taxon>Dikarya</taxon>
        <taxon>Basidiomycota</taxon>
        <taxon>Agaricomycotina</taxon>
        <taxon>Agaricomycetes</taxon>
        <taxon>Agaricomycetidae</taxon>
        <taxon>Agaricales</taxon>
        <taxon>Agaricineae</taxon>
        <taxon>Strophariaceae</taxon>
        <taxon>Pholiota</taxon>
    </lineage>
</organism>
<protein>
    <submittedName>
        <fullName evidence="1">Uncharacterized protein</fullName>
    </submittedName>
</protein>
<keyword evidence="2" id="KW-1185">Reference proteome</keyword>